<dbReference type="AlphaFoldDB" id="A0A5B7DWZ5"/>
<proteinExistence type="predicted"/>
<evidence type="ECO:0000256" key="1">
    <source>
        <dbReference type="SAM" id="SignalP"/>
    </source>
</evidence>
<reference evidence="2 3" key="1">
    <citation type="submission" date="2019-05" db="EMBL/GenBank/DDBJ databases">
        <title>Another draft genome of Portunus trituberculatus and its Hox gene families provides insights of decapod evolution.</title>
        <authorList>
            <person name="Jeong J.-H."/>
            <person name="Song I."/>
            <person name="Kim S."/>
            <person name="Choi T."/>
            <person name="Kim D."/>
            <person name="Ryu S."/>
            <person name="Kim W."/>
        </authorList>
    </citation>
    <scope>NUCLEOTIDE SEQUENCE [LARGE SCALE GENOMIC DNA]</scope>
    <source>
        <tissue evidence="2">Muscle</tissue>
    </source>
</reference>
<comment type="caution">
    <text evidence="2">The sequence shown here is derived from an EMBL/GenBank/DDBJ whole genome shotgun (WGS) entry which is preliminary data.</text>
</comment>
<sequence>MLLSYLLHWAPPIATSYLYLVLFFNPSSGSTEAEVPDLVFRLCQLAGPMSSTEERCRNFGAVGWFHRPTLRTSPSGVEMGYRTRRSGHLRIRVPCQRILVGDAGDEKRALR</sequence>
<gene>
    <name evidence="2" type="ORF">E2C01_019356</name>
</gene>
<name>A0A5B7DWZ5_PORTR</name>
<accession>A0A5B7DWZ5</accession>
<protein>
    <recommendedName>
        <fullName evidence="4">Secreted protein</fullName>
    </recommendedName>
</protein>
<feature type="signal peptide" evidence="1">
    <location>
        <begin position="1"/>
        <end position="33"/>
    </location>
</feature>
<keyword evidence="3" id="KW-1185">Reference proteome</keyword>
<evidence type="ECO:0000313" key="3">
    <source>
        <dbReference type="Proteomes" id="UP000324222"/>
    </source>
</evidence>
<dbReference type="Proteomes" id="UP000324222">
    <property type="component" value="Unassembled WGS sequence"/>
</dbReference>
<organism evidence="2 3">
    <name type="scientific">Portunus trituberculatus</name>
    <name type="common">Swimming crab</name>
    <name type="synonym">Neptunus trituberculatus</name>
    <dbReference type="NCBI Taxonomy" id="210409"/>
    <lineage>
        <taxon>Eukaryota</taxon>
        <taxon>Metazoa</taxon>
        <taxon>Ecdysozoa</taxon>
        <taxon>Arthropoda</taxon>
        <taxon>Crustacea</taxon>
        <taxon>Multicrustacea</taxon>
        <taxon>Malacostraca</taxon>
        <taxon>Eumalacostraca</taxon>
        <taxon>Eucarida</taxon>
        <taxon>Decapoda</taxon>
        <taxon>Pleocyemata</taxon>
        <taxon>Brachyura</taxon>
        <taxon>Eubrachyura</taxon>
        <taxon>Portunoidea</taxon>
        <taxon>Portunidae</taxon>
        <taxon>Portuninae</taxon>
        <taxon>Portunus</taxon>
    </lineage>
</organism>
<evidence type="ECO:0008006" key="4">
    <source>
        <dbReference type="Google" id="ProtNLM"/>
    </source>
</evidence>
<keyword evidence="1" id="KW-0732">Signal</keyword>
<feature type="chain" id="PRO_5022665814" description="Secreted protein" evidence="1">
    <location>
        <begin position="34"/>
        <end position="111"/>
    </location>
</feature>
<dbReference type="EMBL" id="VSRR010001573">
    <property type="protein sequence ID" value="MPC26221.1"/>
    <property type="molecule type" value="Genomic_DNA"/>
</dbReference>
<evidence type="ECO:0000313" key="2">
    <source>
        <dbReference type="EMBL" id="MPC26221.1"/>
    </source>
</evidence>